<gene>
    <name evidence="2" type="ORF">FTO68_01095</name>
</gene>
<evidence type="ECO:0000313" key="3">
    <source>
        <dbReference type="Proteomes" id="UP001524383"/>
    </source>
</evidence>
<dbReference type="InterPro" id="IPR035069">
    <property type="entry name" value="TTHA1013/TTHA0281-like"/>
</dbReference>
<dbReference type="Pfam" id="PF15919">
    <property type="entry name" value="HicB_lk_antitox"/>
    <property type="match status" value="1"/>
</dbReference>
<dbReference type="PANTHER" id="PTHR34504:SF2">
    <property type="entry name" value="UPF0150 PROTEIN SSL0259"/>
    <property type="match status" value="1"/>
</dbReference>
<protein>
    <submittedName>
        <fullName evidence="2">Type II toxin-antitoxin system HicB family antitoxin</fullName>
    </submittedName>
</protein>
<dbReference type="RefSeq" id="WP_255331503.1">
    <property type="nucleotide sequence ID" value="NZ_VOTZ01000002.1"/>
</dbReference>
<dbReference type="InterPro" id="IPR051404">
    <property type="entry name" value="TA_system_antitoxin"/>
</dbReference>
<keyword evidence="3" id="KW-1185">Reference proteome</keyword>
<sequence>MSGRDSGNSRKYLIIIEESETNFSAYSPDLPGCIATGKTRQEAEEQMREAIAFHLEGLEEDG</sequence>
<dbReference type="SUPFAM" id="SSF143100">
    <property type="entry name" value="TTHA1013/TTHA0281-like"/>
    <property type="match status" value="1"/>
</dbReference>
<name>A0ABD4TF07_9EURY</name>
<dbReference type="Gene3D" id="3.30.160.250">
    <property type="match status" value="1"/>
</dbReference>
<comment type="caution">
    <text evidence="2">The sequence shown here is derived from an EMBL/GenBank/DDBJ whole genome shotgun (WGS) entry which is preliminary data.</text>
</comment>
<dbReference type="Proteomes" id="UP001524383">
    <property type="component" value="Unassembled WGS sequence"/>
</dbReference>
<evidence type="ECO:0000313" key="2">
    <source>
        <dbReference type="EMBL" id="MCQ1537589.1"/>
    </source>
</evidence>
<organism evidence="2 3">
    <name type="scientific">Methanocalculus taiwanensis</name>
    <dbReference type="NCBI Taxonomy" id="106207"/>
    <lineage>
        <taxon>Archaea</taxon>
        <taxon>Methanobacteriati</taxon>
        <taxon>Methanobacteriota</taxon>
        <taxon>Stenosarchaea group</taxon>
        <taxon>Methanomicrobia</taxon>
        <taxon>Methanomicrobiales</taxon>
        <taxon>Methanocalculaceae</taxon>
        <taxon>Methanocalculus</taxon>
    </lineage>
</organism>
<feature type="domain" description="HicB-like antitoxin of toxin-antitoxin system" evidence="1">
    <location>
        <begin position="12"/>
        <end position="61"/>
    </location>
</feature>
<proteinExistence type="predicted"/>
<dbReference type="AlphaFoldDB" id="A0ABD4TF07"/>
<reference evidence="2 3" key="1">
    <citation type="submission" date="2019-08" db="EMBL/GenBank/DDBJ databases">
        <authorList>
            <person name="Chen S.-C."/>
            <person name="Lai M.-C."/>
            <person name="You Y.-T."/>
        </authorList>
    </citation>
    <scope>NUCLEOTIDE SEQUENCE [LARGE SCALE GENOMIC DNA]</scope>
    <source>
        <strain evidence="2 3">P2F9704a</strain>
    </source>
</reference>
<accession>A0ABD4TF07</accession>
<dbReference type="PANTHER" id="PTHR34504">
    <property type="entry name" value="ANTITOXIN HICB"/>
    <property type="match status" value="1"/>
</dbReference>
<dbReference type="EMBL" id="VOTZ01000002">
    <property type="protein sequence ID" value="MCQ1537589.1"/>
    <property type="molecule type" value="Genomic_DNA"/>
</dbReference>
<dbReference type="InterPro" id="IPR031807">
    <property type="entry name" value="HicB-like"/>
</dbReference>
<evidence type="ECO:0000259" key="1">
    <source>
        <dbReference type="Pfam" id="PF15919"/>
    </source>
</evidence>